<evidence type="ECO:0000256" key="13">
    <source>
        <dbReference type="ARBA" id="ARBA00023303"/>
    </source>
</evidence>
<evidence type="ECO:0000313" key="17">
    <source>
        <dbReference type="Proteomes" id="UP000215902"/>
    </source>
</evidence>
<dbReference type="Proteomes" id="UP000215902">
    <property type="component" value="Unassembled WGS sequence"/>
</dbReference>
<dbReference type="SUPFAM" id="SSF53300">
    <property type="entry name" value="vWA-like"/>
    <property type="match status" value="1"/>
</dbReference>
<feature type="compositionally biased region" description="Polar residues" evidence="14">
    <location>
        <begin position="801"/>
        <end position="812"/>
    </location>
</feature>
<dbReference type="OrthoDB" id="10054666at2759"/>
<feature type="compositionally biased region" description="Basic and acidic residues" evidence="14">
    <location>
        <begin position="964"/>
        <end position="978"/>
    </location>
</feature>
<dbReference type="Pfam" id="PF00092">
    <property type="entry name" value="VWA"/>
    <property type="match status" value="1"/>
</dbReference>
<keyword evidence="11" id="KW-0472">Membrane</keyword>
<keyword evidence="7" id="KW-0106">Calcium</keyword>
<keyword evidence="10" id="KW-0406">Ion transport</keyword>
<feature type="compositionally biased region" description="Basic residues" evidence="14">
    <location>
        <begin position="824"/>
        <end position="836"/>
    </location>
</feature>
<protein>
    <recommendedName>
        <fullName evidence="15">VWFA domain-containing protein</fullName>
    </recommendedName>
</protein>
<dbReference type="Gene3D" id="3.30.450.20">
    <property type="entry name" value="PAS domain"/>
    <property type="match status" value="1"/>
</dbReference>
<feature type="region of interest" description="Disordered" evidence="14">
    <location>
        <begin position="903"/>
        <end position="978"/>
    </location>
</feature>
<name>A0A267GUH7_9PLAT</name>
<keyword evidence="9" id="KW-1133">Transmembrane helix</keyword>
<dbReference type="PROSITE" id="PS50234">
    <property type="entry name" value="VWFA"/>
    <property type="match status" value="1"/>
</dbReference>
<evidence type="ECO:0000256" key="7">
    <source>
        <dbReference type="ARBA" id="ARBA00022837"/>
    </source>
</evidence>
<feature type="region of interest" description="Disordered" evidence="14">
    <location>
        <begin position="801"/>
        <end position="859"/>
    </location>
</feature>
<evidence type="ECO:0000256" key="4">
    <source>
        <dbReference type="ARBA" id="ARBA00022673"/>
    </source>
</evidence>
<dbReference type="SMART" id="SM00327">
    <property type="entry name" value="VWA"/>
    <property type="match status" value="1"/>
</dbReference>
<accession>A0A267GUH7</accession>
<organism evidence="16 17">
    <name type="scientific">Macrostomum lignano</name>
    <dbReference type="NCBI Taxonomy" id="282301"/>
    <lineage>
        <taxon>Eukaryota</taxon>
        <taxon>Metazoa</taxon>
        <taxon>Spiralia</taxon>
        <taxon>Lophotrochozoa</taxon>
        <taxon>Platyhelminthes</taxon>
        <taxon>Rhabditophora</taxon>
        <taxon>Macrostomorpha</taxon>
        <taxon>Macrostomida</taxon>
        <taxon>Macrostomidae</taxon>
        <taxon>Macrostomum</taxon>
    </lineage>
</organism>
<evidence type="ECO:0000256" key="2">
    <source>
        <dbReference type="ARBA" id="ARBA00022448"/>
    </source>
</evidence>
<keyword evidence="4" id="KW-0107">Calcium channel</keyword>
<comment type="caution">
    <text evidence="16">The sequence shown here is derived from an EMBL/GenBank/DDBJ whole genome shotgun (WGS) entry which is preliminary data.</text>
</comment>
<keyword evidence="2" id="KW-0813">Transport</keyword>
<feature type="compositionally biased region" description="Basic and acidic residues" evidence="14">
    <location>
        <begin position="925"/>
        <end position="934"/>
    </location>
</feature>
<evidence type="ECO:0000313" key="16">
    <source>
        <dbReference type="EMBL" id="PAA88932.1"/>
    </source>
</evidence>
<proteinExistence type="predicted"/>
<evidence type="ECO:0000256" key="5">
    <source>
        <dbReference type="ARBA" id="ARBA00022692"/>
    </source>
</evidence>
<dbReference type="InterPro" id="IPR051173">
    <property type="entry name" value="Ca_channel_alpha-2/delta"/>
</dbReference>
<evidence type="ECO:0000256" key="10">
    <source>
        <dbReference type="ARBA" id="ARBA00023065"/>
    </source>
</evidence>
<evidence type="ECO:0000256" key="9">
    <source>
        <dbReference type="ARBA" id="ARBA00022989"/>
    </source>
</evidence>
<dbReference type="AlphaFoldDB" id="A0A267GUH7"/>
<evidence type="ECO:0000259" key="15">
    <source>
        <dbReference type="PROSITE" id="PS50234"/>
    </source>
</evidence>
<reference evidence="16 17" key="1">
    <citation type="submission" date="2017-06" db="EMBL/GenBank/DDBJ databases">
        <title>A platform for efficient transgenesis in Macrostomum lignano, a flatworm model organism for stem cell research.</title>
        <authorList>
            <person name="Berezikov E."/>
        </authorList>
    </citation>
    <scope>NUCLEOTIDE SEQUENCE [LARGE SCALE GENOMIC DNA]</scope>
    <source>
        <strain evidence="16">DV1</strain>
        <tissue evidence="16">Whole organism</tissue>
    </source>
</reference>
<dbReference type="InterPro" id="IPR036465">
    <property type="entry name" value="vWFA_dom_sf"/>
</dbReference>
<evidence type="ECO:0000256" key="3">
    <source>
        <dbReference type="ARBA" id="ARBA00022568"/>
    </source>
</evidence>
<dbReference type="PANTHER" id="PTHR10166">
    <property type="entry name" value="VOLTAGE-DEPENDENT CALCIUM CHANNEL SUBUNIT ALPHA-2/DELTA-RELATED"/>
    <property type="match status" value="1"/>
</dbReference>
<evidence type="ECO:0000256" key="6">
    <source>
        <dbReference type="ARBA" id="ARBA00022729"/>
    </source>
</evidence>
<dbReference type="EMBL" id="NIVC01000169">
    <property type="protein sequence ID" value="PAA88932.1"/>
    <property type="molecule type" value="Genomic_DNA"/>
</dbReference>
<keyword evidence="5" id="KW-0812">Transmembrane</keyword>
<comment type="subcellular location">
    <subcellularLocation>
        <location evidence="1">Membrane</location>
        <topology evidence="1">Single-pass type I membrane protein</topology>
    </subcellularLocation>
</comment>
<feature type="domain" description="VWFA" evidence="15">
    <location>
        <begin position="255"/>
        <end position="466"/>
    </location>
</feature>
<dbReference type="Pfam" id="PF08399">
    <property type="entry name" value="VWA_N"/>
    <property type="match status" value="1"/>
</dbReference>
<evidence type="ECO:0000256" key="8">
    <source>
        <dbReference type="ARBA" id="ARBA00022882"/>
    </source>
</evidence>
<evidence type="ECO:0000256" key="14">
    <source>
        <dbReference type="SAM" id="MobiDB-lite"/>
    </source>
</evidence>
<dbReference type="Gene3D" id="3.40.50.410">
    <property type="entry name" value="von Willebrand factor, type A domain"/>
    <property type="match status" value="1"/>
</dbReference>
<dbReference type="GO" id="GO:0005891">
    <property type="term" value="C:voltage-gated calcium channel complex"/>
    <property type="evidence" value="ECO:0007669"/>
    <property type="project" value="TreeGrafter"/>
</dbReference>
<keyword evidence="3" id="KW-0109">Calcium transport</keyword>
<dbReference type="InterPro" id="IPR002035">
    <property type="entry name" value="VWF_A"/>
</dbReference>
<evidence type="ECO:0000256" key="12">
    <source>
        <dbReference type="ARBA" id="ARBA00023180"/>
    </source>
</evidence>
<evidence type="ECO:0000256" key="11">
    <source>
        <dbReference type="ARBA" id="ARBA00023136"/>
    </source>
</evidence>
<feature type="compositionally biased region" description="Basic and acidic residues" evidence="14">
    <location>
        <begin position="848"/>
        <end position="859"/>
    </location>
</feature>
<keyword evidence="12" id="KW-0325">Glycoprotein</keyword>
<keyword evidence="13" id="KW-0407">Ion channel</keyword>
<dbReference type="STRING" id="282301.A0A267GUH7"/>
<dbReference type="GO" id="GO:0005245">
    <property type="term" value="F:voltage-gated calcium channel activity"/>
    <property type="evidence" value="ECO:0007669"/>
    <property type="project" value="TreeGrafter"/>
</dbReference>
<feature type="compositionally biased region" description="Basic and acidic residues" evidence="14">
    <location>
        <begin position="943"/>
        <end position="957"/>
    </location>
</feature>
<keyword evidence="6" id="KW-0732">Signal</keyword>
<sequence length="978" mass="109708">MQPRSGSFTASGRSWRSQLPLLTVIYCCCCLYCWSPCFAQLSLKSEADKLADQLKKVFQNASGFDNLTKIYVKALADSLFKVEASNPLAEVEQLSEQIGKMVAIKTKAIKESVAIVEEVAATYKQNPNLNEIEHAKYLYSKELKDDNPELEYNRKFLQKVATNASAVHIPTDIYRGRNDILNQLTWTQQVDQQFISMAANEEYFNDTVRYMYLATDMGLMRLYPGMKWTQLEGVTSMYDARRTSWFVEGSTCAKDMLLMIDTSGSMHGQNLLLTKQAAKSLINTLGENDYVAVGQYPGKALSAEHTDSPHLLHDKEPPENGNGTCFESLVQATKRHKERLFKQIEGIQAKGLVDLAEALDFAYKTFESYQNGSSNNHGARCSSIIALFTDGDISTDTEKTYNMLRRYKKKNDYLNKVRIFIFSVGEHRNPDGPLIELACSNRGTFTDVPAMGAVTSDVQEGYLTTLRNVGALHEAQLPIESRSGASMVLHSHFDPNGHKTFSFFSENQIRDLGFGVLTSLTMPFYNISGNNSFLGLVGTDIAIKDWVAMVPRQRLGPNGYAFALNANGYVVFHPELRTKNGWHQQPGGLDLLEVELDEPEKRLVRRQVVATLGPEQVAEDAAQQVTVESLRRVPDGVHVHKSKMAYAYKRIPGTPYASKLLPETVYGPGENSSNDCPSVAAPSCCHCIQHNQPRQRTEAMVSVEFNCANLNHTIDKVAKWMAMSDSQVCLFANDTSVSIPSSLSANSAGKRGRQVLIDRLKGDAVSRMKSLLRSTASQQNNHNEFKRKSGDRRFAVMDACSSDNSGATLNRNRNNRHGTEAEHRRKTHSDSRHKRQSQPSNSHSVAMQRRDSGDGSGDFKEDKYLEHIIERATQEIRVAIYKFRAENKLPEKCHLKMKLSIKPQRAASEANSPKEQHGRHRGGARSRDEDEGRHRVSNSGRHRTSERDGRGRSDRGKLASSASNKREQREQRKDKRKH</sequence>
<evidence type="ECO:0000256" key="1">
    <source>
        <dbReference type="ARBA" id="ARBA00004479"/>
    </source>
</evidence>
<keyword evidence="17" id="KW-1185">Reference proteome</keyword>
<keyword evidence="8" id="KW-0851">Voltage-gated channel</keyword>
<gene>
    <name evidence="16" type="ORF">BOX15_Mlig027416g1</name>
</gene>
<dbReference type="InterPro" id="IPR013608">
    <property type="entry name" value="VWA_N"/>
</dbReference>
<dbReference type="PANTHER" id="PTHR10166:SF67">
    <property type="entry name" value="VWFA DOMAIN-CONTAINING PROTEIN"/>
    <property type="match status" value="1"/>
</dbReference>